<gene>
    <name evidence="1" type="ORF">SIN_1446</name>
</gene>
<organism evidence="1">
    <name type="scientific">Streptococcus infantis SK1302</name>
    <dbReference type="NCBI Taxonomy" id="871237"/>
    <lineage>
        <taxon>Bacteria</taxon>
        <taxon>Bacillati</taxon>
        <taxon>Bacillota</taxon>
        <taxon>Bacilli</taxon>
        <taxon>Lactobacillales</taxon>
        <taxon>Streptococcaceae</taxon>
        <taxon>Streptococcus</taxon>
    </lineage>
</organism>
<evidence type="ECO:0000313" key="1">
    <source>
        <dbReference type="EMBL" id="EFO53840.1"/>
    </source>
</evidence>
<dbReference type="EMBL" id="AEDY01000086">
    <property type="protein sequence ID" value="EFO53840.1"/>
    <property type="molecule type" value="Genomic_DNA"/>
</dbReference>
<comment type="caution">
    <text evidence="1">The sequence shown here is derived from an EMBL/GenBank/DDBJ whole genome shotgun (WGS) entry which is preliminary data.</text>
</comment>
<proteinExistence type="predicted"/>
<protein>
    <submittedName>
        <fullName evidence="1">N-acetylmuramoyl-L-alanine amidase</fullName>
    </submittedName>
</protein>
<dbReference type="SUPFAM" id="SSF69360">
    <property type="entry name" value="Cell wall binding repeat"/>
    <property type="match status" value="1"/>
</dbReference>
<accession>A0ABN0B3K4</accession>
<sequence>MRQALDGKKIESNWYYFDEEGKQIVGKKEIKWSYLLL</sequence>
<reference evidence="1" key="1">
    <citation type="submission" date="2010-09" db="EMBL/GenBank/DDBJ databases">
        <authorList>
            <person name="Daugherty S.C."/>
            <person name="Kilian M."/>
            <person name="Tettelin H."/>
        </authorList>
    </citation>
    <scope>NUCLEOTIDE SEQUENCE [LARGE SCALE GENOMIC DNA]</scope>
    <source>
        <strain evidence="1">SK1302</strain>
    </source>
</reference>
<name>A0ABN0B3K4_9STRE</name>